<evidence type="ECO:0000313" key="2">
    <source>
        <dbReference type="EMBL" id="KAL2644463.1"/>
    </source>
</evidence>
<protein>
    <submittedName>
        <fullName evidence="2">Uncharacterized protein</fullName>
    </submittedName>
</protein>
<accession>A0ABD1ZAM7</accession>
<name>A0ABD1ZAM7_9MARC</name>
<feature type="compositionally biased region" description="Low complexity" evidence="1">
    <location>
        <begin position="271"/>
        <end position="282"/>
    </location>
</feature>
<sequence length="320" mass="35937">MARSAPSWRRIGEQWSRDEICRDRPVRSEMADDEYRSSYDRVMEPEPEPTEGYSIDSIYGRKKTDEEQENYGYGSGRKPNRLTAEPGQTMDEPDPEQATQGYSIEDVYGRKNSRKTDGDESSSYVKKPSTIIRPGRTSDEPDPTDPTQGYSIDSTYGKPRPKADDVESEDSSEYRRKTSSAGRTTDEPDPEEPTQGYSLESTYGRKKTDDDDEGSKEVGYGSRKASYTGGEDDTATEGYSLEDTYGKKDEDSSEESQGKRFVRKNDDEELASSAAGLSLGSGRYSKGDSENSSSDSSNDDEEHRGPQGRRHRKKYLDDEE</sequence>
<dbReference type="AlphaFoldDB" id="A0ABD1ZAM7"/>
<feature type="compositionally biased region" description="Basic and acidic residues" evidence="1">
    <location>
        <begin position="24"/>
        <end position="44"/>
    </location>
</feature>
<feature type="compositionally biased region" description="Polar residues" evidence="1">
    <location>
        <begin position="145"/>
        <end position="154"/>
    </location>
</feature>
<feature type="region of interest" description="Disordered" evidence="1">
    <location>
        <begin position="24"/>
        <end position="320"/>
    </location>
</feature>
<dbReference type="EMBL" id="JBHFFA010000002">
    <property type="protein sequence ID" value="KAL2644463.1"/>
    <property type="molecule type" value="Genomic_DNA"/>
</dbReference>
<keyword evidence="3" id="KW-1185">Reference proteome</keyword>
<comment type="caution">
    <text evidence="2">The sequence shown here is derived from an EMBL/GenBank/DDBJ whole genome shotgun (WGS) entry which is preliminary data.</text>
</comment>
<organism evidence="2 3">
    <name type="scientific">Riccia fluitans</name>
    <dbReference type="NCBI Taxonomy" id="41844"/>
    <lineage>
        <taxon>Eukaryota</taxon>
        <taxon>Viridiplantae</taxon>
        <taxon>Streptophyta</taxon>
        <taxon>Embryophyta</taxon>
        <taxon>Marchantiophyta</taxon>
        <taxon>Marchantiopsida</taxon>
        <taxon>Marchantiidae</taxon>
        <taxon>Marchantiales</taxon>
        <taxon>Ricciaceae</taxon>
        <taxon>Riccia</taxon>
    </lineage>
</organism>
<gene>
    <name evidence="2" type="ORF">R1flu_012050</name>
</gene>
<evidence type="ECO:0000313" key="3">
    <source>
        <dbReference type="Proteomes" id="UP001605036"/>
    </source>
</evidence>
<proteinExistence type="predicted"/>
<dbReference type="Proteomes" id="UP001605036">
    <property type="component" value="Unassembled WGS sequence"/>
</dbReference>
<reference evidence="2 3" key="1">
    <citation type="submission" date="2024-09" db="EMBL/GenBank/DDBJ databases">
        <title>Chromosome-scale assembly of Riccia fluitans.</title>
        <authorList>
            <person name="Paukszto L."/>
            <person name="Sawicki J."/>
            <person name="Karawczyk K."/>
            <person name="Piernik-Szablinska J."/>
            <person name="Szczecinska M."/>
            <person name="Mazdziarz M."/>
        </authorList>
    </citation>
    <scope>NUCLEOTIDE SEQUENCE [LARGE SCALE GENOMIC DNA]</scope>
    <source>
        <strain evidence="2">Rf_01</strain>
        <tissue evidence="2">Aerial parts of the thallus</tissue>
    </source>
</reference>
<evidence type="ECO:0000256" key="1">
    <source>
        <dbReference type="SAM" id="MobiDB-lite"/>
    </source>
</evidence>